<keyword evidence="7" id="KW-0131">Cell cycle</keyword>
<dbReference type="Pfam" id="PF00691">
    <property type="entry name" value="OmpA"/>
    <property type="match status" value="1"/>
</dbReference>
<keyword evidence="1" id="KW-0132">Cell division</keyword>
<proteinExistence type="inferred from homology"/>
<keyword evidence="11" id="KW-1185">Reference proteome</keyword>
<dbReference type="OrthoDB" id="9809164at2"/>
<dbReference type="EMBL" id="FUYC01000003">
    <property type="protein sequence ID" value="SKA77660.1"/>
    <property type="molecule type" value="Genomic_DNA"/>
</dbReference>
<sequence length="181" mass="20434">MSRKRLMVMMLVLSVTAALLVGCGKKRAETMPPGATKVEVVEEPVDWGEQPAQQGPTEEELRAQRKAKAVQDLTTMIFFAFDSNELTPESRDILQSKAEILKSYRDLTMVIEGYCDERGTVEYNLALGERRARAAYDYLVILGVAPDRLSIVSFGEENPLDSGRSEQAWAKNRRDQFRVFQ</sequence>
<dbReference type="RefSeq" id="WP_078716597.1">
    <property type="nucleotide sequence ID" value="NZ_FUYC01000003.1"/>
</dbReference>
<protein>
    <recommendedName>
        <fullName evidence="8">Peptidoglycan-associated lipoprotein</fullName>
        <shortName evidence="8">PAL</shortName>
    </recommendedName>
</protein>
<dbReference type="PANTHER" id="PTHR30329">
    <property type="entry name" value="STATOR ELEMENT OF FLAGELLAR MOTOR COMPLEX"/>
    <property type="match status" value="1"/>
</dbReference>
<evidence type="ECO:0000256" key="8">
    <source>
        <dbReference type="HAMAP-Rule" id="MF_02204"/>
    </source>
</evidence>
<comment type="subcellular location">
    <subcellularLocation>
        <location evidence="8">Cell outer membrane</location>
        <topology evidence="8">Lipid-anchor</topology>
    </subcellularLocation>
</comment>
<evidence type="ECO:0000256" key="2">
    <source>
        <dbReference type="ARBA" id="ARBA00022729"/>
    </source>
</evidence>
<evidence type="ECO:0000256" key="6">
    <source>
        <dbReference type="ARBA" id="ARBA00023288"/>
    </source>
</evidence>
<dbReference type="InterPro" id="IPR036737">
    <property type="entry name" value="OmpA-like_sf"/>
</dbReference>
<dbReference type="Gene3D" id="3.30.1330.60">
    <property type="entry name" value="OmpA-like domain"/>
    <property type="match status" value="1"/>
</dbReference>
<keyword evidence="2 8" id="KW-0732">Signal</keyword>
<dbReference type="InterPro" id="IPR006664">
    <property type="entry name" value="OMP_bac"/>
</dbReference>
<keyword evidence="6 8" id="KW-0449">Lipoprotein</keyword>
<dbReference type="AlphaFoldDB" id="A0A1T4WK08"/>
<dbReference type="PROSITE" id="PS51123">
    <property type="entry name" value="OMPA_2"/>
    <property type="match status" value="1"/>
</dbReference>
<dbReference type="NCBIfam" id="TIGR02802">
    <property type="entry name" value="Pal_lipo"/>
    <property type="match status" value="1"/>
</dbReference>
<keyword evidence="5 8" id="KW-0998">Cell outer membrane</keyword>
<evidence type="ECO:0000313" key="11">
    <source>
        <dbReference type="Proteomes" id="UP000190027"/>
    </source>
</evidence>
<organism evidence="10 11">
    <name type="scientific">Paucidesulfovibrio gracilis DSM 16080</name>
    <dbReference type="NCBI Taxonomy" id="1121449"/>
    <lineage>
        <taxon>Bacteria</taxon>
        <taxon>Pseudomonadati</taxon>
        <taxon>Thermodesulfobacteriota</taxon>
        <taxon>Desulfovibrionia</taxon>
        <taxon>Desulfovibrionales</taxon>
        <taxon>Desulfovibrionaceae</taxon>
        <taxon>Paucidesulfovibrio</taxon>
    </lineage>
</organism>
<dbReference type="InterPro" id="IPR006665">
    <property type="entry name" value="OmpA-like"/>
</dbReference>
<name>A0A1T4WK08_9BACT</name>
<keyword evidence="3 8" id="KW-0472">Membrane</keyword>
<evidence type="ECO:0000256" key="1">
    <source>
        <dbReference type="ARBA" id="ARBA00022618"/>
    </source>
</evidence>
<dbReference type="InterPro" id="IPR039001">
    <property type="entry name" value="Pal"/>
</dbReference>
<dbReference type="HAMAP" id="MF_02204">
    <property type="entry name" value="Pal"/>
    <property type="match status" value="1"/>
</dbReference>
<reference evidence="10 11" key="1">
    <citation type="submission" date="2017-02" db="EMBL/GenBank/DDBJ databases">
        <authorList>
            <person name="Peterson S.W."/>
        </authorList>
    </citation>
    <scope>NUCLEOTIDE SEQUENCE [LARGE SCALE GENOMIC DNA]</scope>
    <source>
        <strain evidence="10 11">DSM 16080</strain>
    </source>
</reference>
<dbReference type="CDD" id="cd07185">
    <property type="entry name" value="OmpA_C-like"/>
    <property type="match status" value="1"/>
</dbReference>
<dbReference type="GO" id="GO:0051301">
    <property type="term" value="P:cell division"/>
    <property type="evidence" value="ECO:0007669"/>
    <property type="project" value="UniProtKB-KW"/>
</dbReference>
<dbReference type="Proteomes" id="UP000190027">
    <property type="component" value="Unassembled WGS sequence"/>
</dbReference>
<dbReference type="PRINTS" id="PR01021">
    <property type="entry name" value="OMPADOMAIN"/>
</dbReference>
<gene>
    <name evidence="8" type="primary">pal</name>
    <name evidence="10" type="ORF">SAMN02745704_01018</name>
</gene>
<evidence type="ECO:0000313" key="10">
    <source>
        <dbReference type="EMBL" id="SKA77660.1"/>
    </source>
</evidence>
<evidence type="ECO:0000256" key="5">
    <source>
        <dbReference type="ARBA" id="ARBA00023237"/>
    </source>
</evidence>
<keyword evidence="4 8" id="KW-0564">Palmitate</keyword>
<evidence type="ECO:0000256" key="7">
    <source>
        <dbReference type="ARBA" id="ARBA00023306"/>
    </source>
</evidence>
<comment type="similarity">
    <text evidence="8">Belongs to the Pal lipoprotein family.</text>
</comment>
<dbReference type="STRING" id="1121449.SAMN02745704_01018"/>
<dbReference type="InterPro" id="IPR050330">
    <property type="entry name" value="Bact_OuterMem_StrucFunc"/>
</dbReference>
<dbReference type="GO" id="GO:0009279">
    <property type="term" value="C:cell outer membrane"/>
    <property type="evidence" value="ECO:0007669"/>
    <property type="project" value="UniProtKB-SubCell"/>
</dbReference>
<dbReference type="PROSITE" id="PS51257">
    <property type="entry name" value="PROKAR_LIPOPROTEIN"/>
    <property type="match status" value="1"/>
</dbReference>
<dbReference type="InterPro" id="IPR014169">
    <property type="entry name" value="Pal_lipo_C"/>
</dbReference>
<evidence type="ECO:0000259" key="9">
    <source>
        <dbReference type="PROSITE" id="PS51123"/>
    </source>
</evidence>
<dbReference type="SUPFAM" id="SSF103088">
    <property type="entry name" value="OmpA-like"/>
    <property type="match status" value="1"/>
</dbReference>
<dbReference type="PANTHER" id="PTHR30329:SF21">
    <property type="entry name" value="LIPOPROTEIN YIAD-RELATED"/>
    <property type="match status" value="1"/>
</dbReference>
<feature type="domain" description="OmpA-like" evidence="9">
    <location>
        <begin position="66"/>
        <end position="181"/>
    </location>
</feature>
<evidence type="ECO:0000256" key="4">
    <source>
        <dbReference type="ARBA" id="ARBA00023139"/>
    </source>
</evidence>
<evidence type="ECO:0000256" key="3">
    <source>
        <dbReference type="ARBA" id="ARBA00023136"/>
    </source>
</evidence>
<accession>A0A1T4WK08</accession>